<dbReference type="Pfam" id="PF00248">
    <property type="entry name" value="Aldo_ket_red"/>
    <property type="match status" value="1"/>
</dbReference>
<reference evidence="3" key="1">
    <citation type="submission" date="2016-04" db="EMBL/GenBank/DDBJ databases">
        <authorList>
            <person name="Evans L.H."/>
            <person name="Alamgir A."/>
            <person name="Owens N."/>
            <person name="Weber N.D."/>
            <person name="Virtaneva K."/>
            <person name="Barbian K."/>
            <person name="Babar A."/>
            <person name="Rosenke K."/>
        </authorList>
    </citation>
    <scope>NUCLEOTIDE SEQUENCE</scope>
    <source>
        <strain evidence="3">Nono1</strain>
    </source>
</reference>
<dbReference type="InterPro" id="IPR023210">
    <property type="entry name" value="NADP_OxRdtase_dom"/>
</dbReference>
<name>A0A1M4EIU9_9ACTN</name>
<evidence type="ECO:0000256" key="1">
    <source>
        <dbReference type="ARBA" id="ARBA00023002"/>
    </source>
</evidence>
<dbReference type="EMBL" id="LT559118">
    <property type="protein sequence ID" value="SBO98736.1"/>
    <property type="molecule type" value="Genomic_DNA"/>
</dbReference>
<dbReference type="PANTHER" id="PTHR43364:SF4">
    <property type="entry name" value="NAD(P)-LINKED OXIDOREDUCTASE SUPERFAMILY PROTEIN"/>
    <property type="match status" value="1"/>
</dbReference>
<dbReference type="AlphaFoldDB" id="A0A1M4EIU9"/>
<proteinExistence type="predicted"/>
<dbReference type="SUPFAM" id="SSF51430">
    <property type="entry name" value="NAD(P)-linked oxidoreductase"/>
    <property type="match status" value="1"/>
</dbReference>
<organism evidence="3">
    <name type="scientific">Nonomuraea gerenzanensis</name>
    <dbReference type="NCBI Taxonomy" id="93944"/>
    <lineage>
        <taxon>Bacteria</taxon>
        <taxon>Bacillati</taxon>
        <taxon>Actinomycetota</taxon>
        <taxon>Actinomycetes</taxon>
        <taxon>Streptosporangiales</taxon>
        <taxon>Streptosporangiaceae</taxon>
        <taxon>Nonomuraea</taxon>
    </lineage>
</organism>
<feature type="domain" description="NADP-dependent oxidoreductase" evidence="2">
    <location>
        <begin position="5"/>
        <end position="82"/>
    </location>
</feature>
<sequence length="114" mass="12523">MKVSRLCLGMMSYGDPATQQWALAQDEAEPLVRRAADAGVTFFDTADVYSEGASEVVTGNALRAIFPRREDYVLATKVYFPMGRGRSVGPSGPSSLITAWKWTRPRAWYSATLA</sequence>
<accession>A0A1M4EIU9</accession>
<dbReference type="GO" id="GO:0005829">
    <property type="term" value="C:cytosol"/>
    <property type="evidence" value="ECO:0007669"/>
    <property type="project" value="TreeGrafter"/>
</dbReference>
<dbReference type="Gene3D" id="3.20.20.100">
    <property type="entry name" value="NADP-dependent oxidoreductase domain"/>
    <property type="match status" value="1"/>
</dbReference>
<protein>
    <submittedName>
        <fullName evidence="3">Putative oxidoreductase</fullName>
    </submittedName>
</protein>
<dbReference type="InterPro" id="IPR050523">
    <property type="entry name" value="AKR_Detox_Biosynth"/>
</dbReference>
<evidence type="ECO:0000259" key="2">
    <source>
        <dbReference type="Pfam" id="PF00248"/>
    </source>
</evidence>
<keyword evidence="1" id="KW-0560">Oxidoreductase</keyword>
<dbReference type="InterPro" id="IPR036812">
    <property type="entry name" value="NAD(P)_OxRdtase_dom_sf"/>
</dbReference>
<evidence type="ECO:0000313" key="3">
    <source>
        <dbReference type="EMBL" id="SBO98736.1"/>
    </source>
</evidence>
<gene>
    <name evidence="3" type="ORF">BN4615_P8252</name>
</gene>
<dbReference type="GO" id="GO:0016491">
    <property type="term" value="F:oxidoreductase activity"/>
    <property type="evidence" value="ECO:0007669"/>
    <property type="project" value="UniProtKB-KW"/>
</dbReference>
<dbReference type="PANTHER" id="PTHR43364">
    <property type="entry name" value="NADH-SPECIFIC METHYLGLYOXAL REDUCTASE-RELATED"/>
    <property type="match status" value="1"/>
</dbReference>